<keyword evidence="2" id="KW-1133">Transmembrane helix</keyword>
<dbReference type="InterPro" id="IPR051014">
    <property type="entry name" value="Cation_Transport_ATPase_IB"/>
</dbReference>
<dbReference type="GO" id="GO:0015086">
    <property type="term" value="F:cadmium ion transmembrane transporter activity"/>
    <property type="evidence" value="ECO:0007669"/>
    <property type="project" value="TreeGrafter"/>
</dbReference>
<comment type="caution">
    <text evidence="3">The sequence shown here is derived from an EMBL/GenBank/DDBJ whole genome shotgun (WGS) entry which is preliminary data.</text>
</comment>
<feature type="transmembrane region" description="Helical" evidence="2">
    <location>
        <begin position="110"/>
        <end position="137"/>
    </location>
</feature>
<dbReference type="InterPro" id="IPR036412">
    <property type="entry name" value="HAD-like_sf"/>
</dbReference>
<dbReference type="eggNOG" id="COG2217">
    <property type="taxonomic scope" value="Bacteria"/>
</dbReference>
<dbReference type="SUPFAM" id="SSF56784">
    <property type="entry name" value="HAD-like"/>
    <property type="match status" value="1"/>
</dbReference>
<keyword evidence="4" id="KW-1185">Reference proteome</keyword>
<keyword evidence="2" id="KW-0812">Transmembrane</keyword>
<dbReference type="InterPro" id="IPR001757">
    <property type="entry name" value="P_typ_ATPase"/>
</dbReference>
<evidence type="ECO:0000256" key="2">
    <source>
        <dbReference type="SAM" id="Phobius"/>
    </source>
</evidence>
<evidence type="ECO:0000256" key="1">
    <source>
        <dbReference type="ARBA" id="ARBA00006024"/>
    </source>
</evidence>
<proteinExistence type="inferred from homology"/>
<dbReference type="PRINTS" id="PR00119">
    <property type="entry name" value="CATATPASE"/>
</dbReference>
<dbReference type="PANTHER" id="PTHR48085:SF5">
    <property type="entry name" value="CADMIUM_ZINC-TRANSPORTING ATPASE HMA4-RELATED"/>
    <property type="match status" value="1"/>
</dbReference>
<reference evidence="3" key="1">
    <citation type="submission" date="2014-05" db="EMBL/GenBank/DDBJ databases">
        <title>Genome sequence of Mycobacterium aromaticivorans strain JS19b1T (= DSM 45407T).</title>
        <authorList>
            <person name="Kwak Y."/>
            <person name="Park G.-S."/>
            <person name="Li Q.X."/>
            <person name="Lee S.-E."/>
            <person name="Shin J.-H."/>
        </authorList>
    </citation>
    <scope>NUCLEOTIDE SEQUENCE [LARGE SCALE GENOMIC DNA]</scope>
    <source>
        <strain evidence="3">JS19b1</strain>
    </source>
</reference>
<dbReference type="InterPro" id="IPR023214">
    <property type="entry name" value="HAD_sf"/>
</dbReference>
<dbReference type="GO" id="GO:0016020">
    <property type="term" value="C:membrane"/>
    <property type="evidence" value="ECO:0007669"/>
    <property type="project" value="InterPro"/>
</dbReference>
<name>A0A064CBG2_9MYCO</name>
<gene>
    <name evidence="3" type="ORF">Y900_027335</name>
</gene>
<dbReference type="GO" id="GO:0005524">
    <property type="term" value="F:ATP binding"/>
    <property type="evidence" value="ECO:0007669"/>
    <property type="project" value="InterPro"/>
</dbReference>
<keyword evidence="2" id="KW-0472">Membrane</keyword>
<sequence length="178" mass="18169">MAMLTGDNAATAYALAKHVGIDIVHADLRPEDKAALIEQLRRQQTTAMVGDGVNDAPALAAADLGIAMGAMGTDVAIETADIALMGDDLRNLTLALAHARRARRIMLQNVGLSLGLITVLIPLALTGVLGLAAVVAVNELAEIVVIANGVRAGRTPPVAITDPSRTTVVSGAAPAATR</sequence>
<accession>A0A064CBG2</accession>
<dbReference type="EMBL" id="JALN02000002">
    <property type="protein sequence ID" value="KDE97016.1"/>
    <property type="molecule type" value="Genomic_DNA"/>
</dbReference>
<dbReference type="PANTHER" id="PTHR48085">
    <property type="entry name" value="CADMIUM/ZINC-TRANSPORTING ATPASE HMA2-RELATED"/>
    <property type="match status" value="1"/>
</dbReference>
<dbReference type="Pfam" id="PF00702">
    <property type="entry name" value="Hydrolase"/>
    <property type="match status" value="1"/>
</dbReference>
<evidence type="ECO:0000313" key="3">
    <source>
        <dbReference type="EMBL" id="KDE97016.1"/>
    </source>
</evidence>
<dbReference type="NCBIfam" id="TIGR01494">
    <property type="entry name" value="ATPase_P-type"/>
    <property type="match status" value="1"/>
</dbReference>
<organism evidence="3 4">
    <name type="scientific">Mycolicibacterium aromaticivorans JS19b1 = JCM 16368</name>
    <dbReference type="NCBI Taxonomy" id="1440774"/>
    <lineage>
        <taxon>Bacteria</taxon>
        <taxon>Bacillati</taxon>
        <taxon>Actinomycetota</taxon>
        <taxon>Actinomycetes</taxon>
        <taxon>Mycobacteriales</taxon>
        <taxon>Mycobacteriaceae</taxon>
        <taxon>Mycolicibacterium</taxon>
    </lineage>
</organism>
<dbReference type="Proteomes" id="UP000022835">
    <property type="component" value="Unassembled WGS sequence"/>
</dbReference>
<dbReference type="PRINTS" id="PR00120">
    <property type="entry name" value="HATPASE"/>
</dbReference>
<dbReference type="GO" id="GO:0016887">
    <property type="term" value="F:ATP hydrolysis activity"/>
    <property type="evidence" value="ECO:0007669"/>
    <property type="project" value="InterPro"/>
</dbReference>
<comment type="similarity">
    <text evidence="1">Belongs to the cation transport ATPase (P-type) (TC 3.A.3) family. Type IB subfamily.</text>
</comment>
<dbReference type="AlphaFoldDB" id="A0A064CBG2"/>
<evidence type="ECO:0000313" key="4">
    <source>
        <dbReference type="Proteomes" id="UP000022835"/>
    </source>
</evidence>
<protein>
    <submittedName>
        <fullName evidence="3">Uncharacterized protein</fullName>
    </submittedName>
</protein>
<dbReference type="Gene3D" id="3.40.50.1000">
    <property type="entry name" value="HAD superfamily/HAD-like"/>
    <property type="match status" value="1"/>
</dbReference>
<dbReference type="STRING" id="1440774.Y900_027335"/>